<dbReference type="Proteomes" id="UP000886667">
    <property type="component" value="Unassembled WGS sequence"/>
</dbReference>
<gene>
    <name evidence="1" type="ORF">JAZ07_13180</name>
</gene>
<organism evidence="1 2">
    <name type="scientific">Candidatus Thiodiazotropha taylori</name>
    <dbReference type="NCBI Taxonomy" id="2792791"/>
    <lineage>
        <taxon>Bacteria</taxon>
        <taxon>Pseudomonadati</taxon>
        <taxon>Pseudomonadota</taxon>
        <taxon>Gammaproteobacteria</taxon>
        <taxon>Chromatiales</taxon>
        <taxon>Sedimenticolaceae</taxon>
        <taxon>Candidatus Thiodiazotropha</taxon>
    </lineage>
</organism>
<name>A0A9E4KE89_9GAMM</name>
<dbReference type="EMBL" id="JAEPCM010000458">
    <property type="protein sequence ID" value="MCG7947291.1"/>
    <property type="molecule type" value="Genomic_DNA"/>
</dbReference>
<evidence type="ECO:0000313" key="1">
    <source>
        <dbReference type="EMBL" id="MCG7947291.1"/>
    </source>
</evidence>
<dbReference type="AlphaFoldDB" id="A0A9E4KE89"/>
<comment type="caution">
    <text evidence="1">The sequence shown here is derived from an EMBL/GenBank/DDBJ whole genome shotgun (WGS) entry which is preliminary data.</text>
</comment>
<accession>A0A9E4KE89</accession>
<sequence>MKIKSAFLISIFYPLIANGMTCQQEESLKSKYDNADSVLLIEIISAKSDYQKVENENVRLNVATYELVESFKGSKTKRGKVTEILGYGAGMVGLLPGMYYVVFLGNDTTQLKYPWVNMCNTSYSAFDYTSGGFKEHLDEIRSLE</sequence>
<reference evidence="1" key="1">
    <citation type="journal article" date="2021" name="Proc. Natl. Acad. Sci. U.S.A.">
        <title>Global biogeography of chemosynthetic symbionts reveals both localized and globally distributed symbiont groups. .</title>
        <authorList>
            <person name="Osvatic J.T."/>
            <person name="Wilkins L.G.E."/>
            <person name="Leibrecht L."/>
            <person name="Leray M."/>
            <person name="Zauner S."/>
            <person name="Polzin J."/>
            <person name="Camacho Y."/>
            <person name="Gros O."/>
            <person name="van Gils J.A."/>
            <person name="Eisen J.A."/>
            <person name="Petersen J.M."/>
            <person name="Yuen B."/>
        </authorList>
    </citation>
    <scope>NUCLEOTIDE SEQUENCE</scope>
    <source>
        <strain evidence="1">MAGclacostrist064TRANS</strain>
    </source>
</reference>
<protein>
    <submittedName>
        <fullName evidence="1">Uncharacterized protein</fullName>
    </submittedName>
</protein>
<proteinExistence type="predicted"/>
<evidence type="ECO:0000313" key="2">
    <source>
        <dbReference type="Proteomes" id="UP000886667"/>
    </source>
</evidence>